<reference evidence="1" key="1">
    <citation type="submission" date="2014-11" db="EMBL/GenBank/DDBJ databases">
        <authorList>
            <person name="Amaro Gonzalez C."/>
        </authorList>
    </citation>
    <scope>NUCLEOTIDE SEQUENCE</scope>
</reference>
<reference evidence="1" key="2">
    <citation type="journal article" date="2015" name="Fish Shellfish Immunol.">
        <title>Early steps in the European eel (Anguilla anguilla)-Vibrio vulnificus interaction in the gills: Role of the RtxA13 toxin.</title>
        <authorList>
            <person name="Callol A."/>
            <person name="Pajuelo D."/>
            <person name="Ebbesson L."/>
            <person name="Teles M."/>
            <person name="MacKenzie S."/>
            <person name="Amaro C."/>
        </authorList>
    </citation>
    <scope>NUCLEOTIDE SEQUENCE</scope>
</reference>
<proteinExistence type="predicted"/>
<sequence length="73" mass="8325">MEVTVIQMSLLPIPAWYVRGRTSNKCFTNEDYAVCCTFCDPVLNGRSFSSSRCDKAPVPFAFCEEQQNYTWTA</sequence>
<dbReference type="EMBL" id="GBXM01014637">
    <property type="protein sequence ID" value="JAH93940.1"/>
    <property type="molecule type" value="Transcribed_RNA"/>
</dbReference>
<organism evidence="1">
    <name type="scientific">Anguilla anguilla</name>
    <name type="common">European freshwater eel</name>
    <name type="synonym">Muraena anguilla</name>
    <dbReference type="NCBI Taxonomy" id="7936"/>
    <lineage>
        <taxon>Eukaryota</taxon>
        <taxon>Metazoa</taxon>
        <taxon>Chordata</taxon>
        <taxon>Craniata</taxon>
        <taxon>Vertebrata</taxon>
        <taxon>Euteleostomi</taxon>
        <taxon>Actinopterygii</taxon>
        <taxon>Neopterygii</taxon>
        <taxon>Teleostei</taxon>
        <taxon>Anguilliformes</taxon>
        <taxon>Anguillidae</taxon>
        <taxon>Anguilla</taxon>
    </lineage>
</organism>
<dbReference type="AlphaFoldDB" id="A0A0E9WWE2"/>
<name>A0A0E9WWE2_ANGAN</name>
<protein>
    <submittedName>
        <fullName evidence="1">Uncharacterized protein</fullName>
    </submittedName>
</protein>
<accession>A0A0E9WWE2</accession>
<evidence type="ECO:0000313" key="1">
    <source>
        <dbReference type="EMBL" id="JAH93940.1"/>
    </source>
</evidence>